<dbReference type="SMART" id="SM00173">
    <property type="entry name" value="RAS"/>
    <property type="match status" value="1"/>
</dbReference>
<evidence type="ECO:0000256" key="9">
    <source>
        <dbReference type="ARBA" id="ARBA00023136"/>
    </source>
</evidence>
<dbReference type="Pfam" id="PF00071">
    <property type="entry name" value="Ras"/>
    <property type="match status" value="1"/>
</dbReference>
<proteinExistence type="predicted"/>
<keyword evidence="10" id="KW-0564">Palmitate</keyword>
<evidence type="ECO:0000256" key="1">
    <source>
        <dbReference type="ARBA" id="ARBA00001946"/>
    </source>
</evidence>
<dbReference type="GO" id="GO:0005886">
    <property type="term" value="C:plasma membrane"/>
    <property type="evidence" value="ECO:0007669"/>
    <property type="project" value="UniProtKB-SubCell"/>
</dbReference>
<dbReference type="GO" id="GO:0046872">
    <property type="term" value="F:metal ion binding"/>
    <property type="evidence" value="ECO:0007669"/>
    <property type="project" value="UniProtKB-KW"/>
</dbReference>
<evidence type="ECO:0000313" key="13">
    <source>
        <dbReference type="Proteomes" id="UP000278627"/>
    </source>
</evidence>
<evidence type="ECO:0000256" key="5">
    <source>
        <dbReference type="ARBA" id="ARBA00022723"/>
    </source>
</evidence>
<comment type="subcellular location">
    <subcellularLocation>
        <location evidence="2">Cell membrane</location>
        <topology evidence="2">Lipid-anchor</topology>
        <orientation evidence="2">Cytoplasmic side</orientation>
    </subcellularLocation>
</comment>
<keyword evidence="4" id="KW-0597">Phosphoprotein</keyword>
<dbReference type="PROSITE" id="PS51420">
    <property type="entry name" value="RHO"/>
    <property type="match status" value="1"/>
</dbReference>
<dbReference type="PROSITE" id="PS51419">
    <property type="entry name" value="RAB"/>
    <property type="match status" value="1"/>
</dbReference>
<dbReference type="InterPro" id="IPR001806">
    <property type="entry name" value="Small_GTPase"/>
</dbReference>
<dbReference type="SMART" id="SM00174">
    <property type="entry name" value="RHO"/>
    <property type="match status" value="1"/>
</dbReference>
<keyword evidence="11" id="KW-0449">Lipoprotein</keyword>
<evidence type="ECO:0000313" key="12">
    <source>
        <dbReference type="EMBL" id="VDN89996.1"/>
    </source>
</evidence>
<comment type="cofactor">
    <cofactor evidence="1">
        <name>Mg(2+)</name>
        <dbReference type="ChEBI" id="CHEBI:18420"/>
    </cofactor>
</comment>
<gene>
    <name evidence="12" type="ORF">BPAG_LOCUS8810</name>
</gene>
<dbReference type="InterPro" id="IPR003578">
    <property type="entry name" value="Small_GTPase_Rho"/>
</dbReference>
<dbReference type="GO" id="GO:0007010">
    <property type="term" value="P:cytoskeleton organization"/>
    <property type="evidence" value="ECO:0007669"/>
    <property type="project" value="UniProtKB-ARBA"/>
</dbReference>
<dbReference type="PANTHER" id="PTHR24072">
    <property type="entry name" value="RHO FAMILY GTPASE"/>
    <property type="match status" value="1"/>
</dbReference>
<name>A0A0N4TKI0_BRUPA</name>
<dbReference type="Gene3D" id="3.40.50.300">
    <property type="entry name" value="P-loop containing nucleotide triphosphate hydrolases"/>
    <property type="match status" value="1"/>
</dbReference>
<accession>A0A0N4TKI0</accession>
<dbReference type="PROSITE" id="PS51421">
    <property type="entry name" value="RAS"/>
    <property type="match status" value="1"/>
</dbReference>
<dbReference type="EMBL" id="UZAD01013141">
    <property type="protein sequence ID" value="VDN89996.1"/>
    <property type="molecule type" value="Genomic_DNA"/>
</dbReference>
<dbReference type="GO" id="GO:0005525">
    <property type="term" value="F:GTP binding"/>
    <property type="evidence" value="ECO:0007669"/>
    <property type="project" value="UniProtKB-KW"/>
</dbReference>
<keyword evidence="7" id="KW-0460">Magnesium</keyword>
<dbReference type="GO" id="GO:0007264">
    <property type="term" value="P:small GTPase-mediated signal transduction"/>
    <property type="evidence" value="ECO:0007669"/>
    <property type="project" value="InterPro"/>
</dbReference>
<protein>
    <submittedName>
        <fullName evidence="14">Rho-related GTP-binding protein RhoU</fullName>
    </submittedName>
</protein>
<dbReference type="InterPro" id="IPR027417">
    <property type="entry name" value="P-loop_NTPase"/>
</dbReference>
<evidence type="ECO:0000256" key="2">
    <source>
        <dbReference type="ARBA" id="ARBA00004342"/>
    </source>
</evidence>
<keyword evidence="3" id="KW-1003">Cell membrane</keyword>
<dbReference type="FunFam" id="3.40.50.300:FF:000561">
    <property type="entry name" value="rho-related GTP-binding protein RhoV"/>
    <property type="match status" value="1"/>
</dbReference>
<dbReference type="GO" id="GO:0022603">
    <property type="term" value="P:regulation of anatomical structure morphogenesis"/>
    <property type="evidence" value="ECO:0007669"/>
    <property type="project" value="UniProtKB-ARBA"/>
</dbReference>
<keyword evidence="8" id="KW-0342">GTP-binding</keyword>
<reference evidence="14" key="1">
    <citation type="submission" date="2017-02" db="UniProtKB">
        <authorList>
            <consortium name="WormBaseParasite"/>
        </authorList>
    </citation>
    <scope>IDENTIFICATION</scope>
</reference>
<dbReference type="AlphaFoldDB" id="A0A0N4TKI0"/>
<evidence type="ECO:0000256" key="6">
    <source>
        <dbReference type="ARBA" id="ARBA00022741"/>
    </source>
</evidence>
<evidence type="ECO:0000256" key="8">
    <source>
        <dbReference type="ARBA" id="ARBA00023134"/>
    </source>
</evidence>
<dbReference type="SUPFAM" id="SSF52540">
    <property type="entry name" value="P-loop containing nucleoside triphosphate hydrolases"/>
    <property type="match status" value="1"/>
</dbReference>
<dbReference type="Proteomes" id="UP000278627">
    <property type="component" value="Unassembled WGS sequence"/>
</dbReference>
<evidence type="ECO:0000256" key="7">
    <source>
        <dbReference type="ARBA" id="ARBA00022842"/>
    </source>
</evidence>
<evidence type="ECO:0000256" key="10">
    <source>
        <dbReference type="ARBA" id="ARBA00023139"/>
    </source>
</evidence>
<dbReference type="NCBIfam" id="TIGR00231">
    <property type="entry name" value="small_GTP"/>
    <property type="match status" value="1"/>
</dbReference>
<keyword evidence="9" id="KW-0472">Membrane</keyword>
<evidence type="ECO:0000256" key="4">
    <source>
        <dbReference type="ARBA" id="ARBA00022553"/>
    </source>
</evidence>
<dbReference type="WBParaSite" id="BPAG_0000884801-mRNA-1">
    <property type="protein sequence ID" value="BPAG_0000884801-mRNA-1"/>
    <property type="gene ID" value="BPAG_0000884801"/>
</dbReference>
<organism evidence="14">
    <name type="scientific">Brugia pahangi</name>
    <name type="common">Filarial nematode worm</name>
    <dbReference type="NCBI Taxonomy" id="6280"/>
    <lineage>
        <taxon>Eukaryota</taxon>
        <taxon>Metazoa</taxon>
        <taxon>Ecdysozoa</taxon>
        <taxon>Nematoda</taxon>
        <taxon>Chromadorea</taxon>
        <taxon>Rhabditida</taxon>
        <taxon>Spirurina</taxon>
        <taxon>Spiruromorpha</taxon>
        <taxon>Filarioidea</taxon>
        <taxon>Onchocercidae</taxon>
        <taxon>Brugia</taxon>
    </lineage>
</organism>
<dbReference type="GO" id="GO:0003924">
    <property type="term" value="F:GTPase activity"/>
    <property type="evidence" value="ECO:0007669"/>
    <property type="project" value="InterPro"/>
</dbReference>
<dbReference type="SMART" id="SM00175">
    <property type="entry name" value="RAB"/>
    <property type="match status" value="1"/>
</dbReference>
<keyword evidence="13" id="KW-1185">Reference proteome</keyword>
<dbReference type="PRINTS" id="PR00449">
    <property type="entry name" value="RASTRNSFRMNG"/>
</dbReference>
<evidence type="ECO:0000256" key="3">
    <source>
        <dbReference type="ARBA" id="ARBA00022475"/>
    </source>
</evidence>
<keyword evidence="5" id="KW-0479">Metal-binding</keyword>
<dbReference type="STRING" id="6280.A0A0N4TKI0"/>
<keyword evidence="6" id="KW-0547">Nucleotide-binding</keyword>
<sequence>MVRIEMDPLDEGENIRHLKCVLVGDAAVGKTSLIVSYTTNGYPKQYTPTAFDNYSVLVRVDNQPIRLQLCDTAGKAGFDSLRPFTYPDTDVFLLCFSVMLPGTLRSITDHWIPEINKTVPNAPVILVGTQSDLRANVGLVIDLCKNGEQPVSESKARMLSDDLCTDYLECSALTQHNLKEVFDAAILTALRSKSSSNTTTSYATKITNMIRLTREQRGILASGNNGAERDAKKASRIRQGFKRIVTLTKRFL</sequence>
<evidence type="ECO:0000313" key="14">
    <source>
        <dbReference type="WBParaSite" id="BPAG_0000884801-mRNA-1"/>
    </source>
</evidence>
<reference evidence="12 13" key="2">
    <citation type="submission" date="2018-11" db="EMBL/GenBank/DDBJ databases">
        <authorList>
            <consortium name="Pathogen Informatics"/>
        </authorList>
    </citation>
    <scope>NUCLEOTIDE SEQUENCE [LARGE SCALE GENOMIC DNA]</scope>
</reference>
<dbReference type="InterPro" id="IPR005225">
    <property type="entry name" value="Small_GTP-bd"/>
</dbReference>
<evidence type="ECO:0000256" key="11">
    <source>
        <dbReference type="ARBA" id="ARBA00023288"/>
    </source>
</evidence>